<dbReference type="InterPro" id="IPR009075">
    <property type="entry name" value="AcylCo_DH/oxidase_C"/>
</dbReference>
<dbReference type="Gene3D" id="1.20.140.10">
    <property type="entry name" value="Butyryl-CoA Dehydrogenase, subunit A, domain 3"/>
    <property type="match status" value="1"/>
</dbReference>
<dbReference type="OrthoDB" id="10254877at2759"/>
<dbReference type="GO" id="GO:0003995">
    <property type="term" value="F:acyl-CoA dehydrogenase activity"/>
    <property type="evidence" value="ECO:0007669"/>
    <property type="project" value="TreeGrafter"/>
</dbReference>
<comment type="caution">
    <text evidence="4">The sequence shown here is derived from an EMBL/GenBank/DDBJ whole genome shotgun (WGS) entry which is preliminary data.</text>
</comment>
<name>X6P7I7_RETFI</name>
<accession>X6P7I7</accession>
<dbReference type="OMA" id="FYRMIRA"/>
<dbReference type="AlphaFoldDB" id="X6P7I7"/>
<dbReference type="GO" id="GO:0033539">
    <property type="term" value="P:fatty acid beta-oxidation using acyl-CoA dehydrogenase"/>
    <property type="evidence" value="ECO:0007669"/>
    <property type="project" value="TreeGrafter"/>
</dbReference>
<evidence type="ECO:0000256" key="1">
    <source>
        <dbReference type="ARBA" id="ARBA00022630"/>
    </source>
</evidence>
<keyword evidence="5" id="KW-1185">Reference proteome</keyword>
<evidence type="ECO:0000313" key="4">
    <source>
        <dbReference type="EMBL" id="ETO34083.1"/>
    </source>
</evidence>
<evidence type="ECO:0000259" key="3">
    <source>
        <dbReference type="Pfam" id="PF00441"/>
    </source>
</evidence>
<keyword evidence="1" id="KW-0285">Flavoprotein</keyword>
<protein>
    <recommendedName>
        <fullName evidence="3">Acyl-CoA dehydrogenase/oxidase C-terminal domain-containing protein</fullName>
    </recommendedName>
</protein>
<sequence>MARQCASVYALMEKVAYQLKYDKFGRHDKSIARNIALFKVHASRTAQYIAIESSQIFGGRSFVKGGRGAVVEEFYRMIRAGAIAAGSEEIMLELATTQAKL</sequence>
<dbReference type="SUPFAM" id="SSF47203">
    <property type="entry name" value="Acyl-CoA dehydrogenase C-terminal domain-like"/>
    <property type="match status" value="1"/>
</dbReference>
<evidence type="ECO:0000256" key="2">
    <source>
        <dbReference type="ARBA" id="ARBA00023002"/>
    </source>
</evidence>
<feature type="domain" description="Acyl-CoA dehydrogenase/oxidase C-terminal" evidence="3">
    <location>
        <begin position="1"/>
        <end position="95"/>
    </location>
</feature>
<dbReference type="Proteomes" id="UP000023152">
    <property type="component" value="Unassembled WGS sequence"/>
</dbReference>
<dbReference type="PANTHER" id="PTHR48083:SF28">
    <property type="entry name" value="ACYL-COA DEHYDROGENASE FAMILY PROTEIN (AFU_ORTHOLOGUE AFUA_6G10880)-RELATED"/>
    <property type="match status" value="1"/>
</dbReference>
<dbReference type="GO" id="GO:0005737">
    <property type="term" value="C:cytoplasm"/>
    <property type="evidence" value="ECO:0007669"/>
    <property type="project" value="TreeGrafter"/>
</dbReference>
<dbReference type="InterPro" id="IPR036250">
    <property type="entry name" value="AcylCo_DH-like_C"/>
</dbReference>
<dbReference type="EMBL" id="ASPP01002892">
    <property type="protein sequence ID" value="ETO34083.1"/>
    <property type="molecule type" value="Genomic_DNA"/>
</dbReference>
<dbReference type="PANTHER" id="PTHR48083">
    <property type="entry name" value="MEDIUM-CHAIN SPECIFIC ACYL-COA DEHYDROGENASE, MITOCHONDRIAL-RELATED"/>
    <property type="match status" value="1"/>
</dbReference>
<gene>
    <name evidence="4" type="ORF">RFI_03007</name>
</gene>
<dbReference type="InterPro" id="IPR050741">
    <property type="entry name" value="Acyl-CoA_dehydrogenase"/>
</dbReference>
<organism evidence="4 5">
    <name type="scientific">Reticulomyxa filosa</name>
    <dbReference type="NCBI Taxonomy" id="46433"/>
    <lineage>
        <taxon>Eukaryota</taxon>
        <taxon>Sar</taxon>
        <taxon>Rhizaria</taxon>
        <taxon>Retaria</taxon>
        <taxon>Foraminifera</taxon>
        <taxon>Monothalamids</taxon>
        <taxon>Reticulomyxidae</taxon>
        <taxon>Reticulomyxa</taxon>
    </lineage>
</organism>
<dbReference type="Pfam" id="PF00441">
    <property type="entry name" value="Acyl-CoA_dh_1"/>
    <property type="match status" value="1"/>
</dbReference>
<evidence type="ECO:0000313" key="5">
    <source>
        <dbReference type="Proteomes" id="UP000023152"/>
    </source>
</evidence>
<reference evidence="4 5" key="1">
    <citation type="journal article" date="2013" name="Curr. Biol.">
        <title>The Genome of the Foraminiferan Reticulomyxa filosa.</title>
        <authorList>
            <person name="Glockner G."/>
            <person name="Hulsmann N."/>
            <person name="Schleicher M."/>
            <person name="Noegel A.A."/>
            <person name="Eichinger L."/>
            <person name="Gallinger C."/>
            <person name="Pawlowski J."/>
            <person name="Sierra R."/>
            <person name="Euteneuer U."/>
            <person name="Pillet L."/>
            <person name="Moustafa A."/>
            <person name="Platzer M."/>
            <person name="Groth M."/>
            <person name="Szafranski K."/>
            <person name="Schliwa M."/>
        </authorList>
    </citation>
    <scope>NUCLEOTIDE SEQUENCE [LARGE SCALE GENOMIC DNA]</scope>
</reference>
<proteinExistence type="predicted"/>
<keyword evidence="2" id="KW-0560">Oxidoreductase</keyword>